<gene>
    <name evidence="9" type="primary">fepG</name>
    <name evidence="9" type="ORF">OXPF_42370</name>
</gene>
<keyword evidence="7 8" id="KW-0472">Membrane</keyword>
<dbReference type="SUPFAM" id="SSF81345">
    <property type="entry name" value="ABC transporter involved in vitamin B12 uptake, BtuC"/>
    <property type="match status" value="1"/>
</dbReference>
<dbReference type="InterPro" id="IPR000522">
    <property type="entry name" value="ABC_transptr_permease_BtuC"/>
</dbReference>
<dbReference type="STRING" id="36849.OXPF_42370"/>
<accession>A0A0P8W1T2</accession>
<feature type="transmembrane region" description="Helical" evidence="8">
    <location>
        <begin position="258"/>
        <end position="286"/>
    </location>
</feature>
<keyword evidence="5 8" id="KW-0812">Transmembrane</keyword>
<proteinExistence type="inferred from homology"/>
<evidence type="ECO:0000256" key="8">
    <source>
        <dbReference type="SAM" id="Phobius"/>
    </source>
</evidence>
<sequence length="354" mass="37354">MIKDEMFNNSMSKNKLNPVRAGFQRRKARLTAVTIALAFLVLVLCLGMLYMGNTRYSLKEVIRVLLGEQIKGATFAIGTLRLPRMLSGLLAGMAFGMAGNTFQTMLRNPLASPDIIGVTSGSSLAAVFCIIVMKVSGNLVSLAAVITGLAVAFLVYMLSKRGSFSGGRLILIGIGIQAMLNAAISFLLLRANQYDVPAALRWLSGSLNGMQMKAVPGLLLAVLFFGCLLVLLGRQLKILELGEPSAITLGLRTERIRLVMVLSAVFLIAYATAVTGPIAFVAFLAGPIAGRLIGAGSANVLPAGLTGAAMVLLADLTGQFAFDIRFPVGIITGILGAPYLLYLLIRMNKTGGAA</sequence>
<dbReference type="CDD" id="cd06550">
    <property type="entry name" value="TM_ABC_iron-siderophores_like"/>
    <property type="match status" value="1"/>
</dbReference>
<evidence type="ECO:0000256" key="1">
    <source>
        <dbReference type="ARBA" id="ARBA00004651"/>
    </source>
</evidence>
<feature type="transmembrane region" description="Helical" evidence="8">
    <location>
        <begin position="30"/>
        <end position="51"/>
    </location>
</feature>
<evidence type="ECO:0000256" key="3">
    <source>
        <dbReference type="ARBA" id="ARBA00022448"/>
    </source>
</evidence>
<organism evidence="9 10">
    <name type="scientific">Oxobacter pfennigii</name>
    <dbReference type="NCBI Taxonomy" id="36849"/>
    <lineage>
        <taxon>Bacteria</taxon>
        <taxon>Bacillati</taxon>
        <taxon>Bacillota</taxon>
        <taxon>Clostridia</taxon>
        <taxon>Eubacteriales</taxon>
        <taxon>Clostridiaceae</taxon>
        <taxon>Oxobacter</taxon>
    </lineage>
</organism>
<dbReference type="PANTHER" id="PTHR30472">
    <property type="entry name" value="FERRIC ENTEROBACTIN TRANSPORT SYSTEM PERMEASE PROTEIN"/>
    <property type="match status" value="1"/>
</dbReference>
<evidence type="ECO:0000256" key="5">
    <source>
        <dbReference type="ARBA" id="ARBA00022692"/>
    </source>
</evidence>
<dbReference type="AlphaFoldDB" id="A0A0P8W1T2"/>
<feature type="transmembrane region" description="Helical" evidence="8">
    <location>
        <begin position="170"/>
        <end position="191"/>
    </location>
</feature>
<dbReference type="PATRIC" id="fig|36849.3.peg.4475"/>
<comment type="similarity">
    <text evidence="2">Belongs to the binding-protein-dependent transport system permease family. FecCD subfamily.</text>
</comment>
<reference evidence="9 10" key="1">
    <citation type="submission" date="2015-09" db="EMBL/GenBank/DDBJ databases">
        <title>Genome sequence of Oxobacter pfennigii DSM 3222.</title>
        <authorList>
            <person name="Poehlein A."/>
            <person name="Bengelsdorf F.R."/>
            <person name="Schiel-Bengelsdorf B."/>
            <person name="Duerre P."/>
            <person name="Daniel R."/>
        </authorList>
    </citation>
    <scope>NUCLEOTIDE SEQUENCE [LARGE SCALE GENOMIC DNA]</scope>
    <source>
        <strain evidence="9 10">DSM 3222</strain>
    </source>
</reference>
<keyword evidence="3" id="KW-0813">Transport</keyword>
<keyword evidence="6 8" id="KW-1133">Transmembrane helix</keyword>
<comment type="subcellular location">
    <subcellularLocation>
        <location evidence="1">Cell membrane</location>
        <topology evidence="1">Multi-pass membrane protein</topology>
    </subcellularLocation>
</comment>
<dbReference type="EMBL" id="LKET01000068">
    <property type="protein sequence ID" value="KPU42452.1"/>
    <property type="molecule type" value="Genomic_DNA"/>
</dbReference>
<feature type="transmembrane region" description="Helical" evidence="8">
    <location>
        <begin position="115"/>
        <end position="133"/>
    </location>
</feature>
<dbReference type="Pfam" id="PF01032">
    <property type="entry name" value="FecCD"/>
    <property type="match status" value="1"/>
</dbReference>
<dbReference type="GO" id="GO:0022857">
    <property type="term" value="F:transmembrane transporter activity"/>
    <property type="evidence" value="ECO:0007669"/>
    <property type="project" value="InterPro"/>
</dbReference>
<evidence type="ECO:0000256" key="2">
    <source>
        <dbReference type="ARBA" id="ARBA00007935"/>
    </source>
</evidence>
<keyword evidence="4" id="KW-1003">Cell membrane</keyword>
<dbReference type="Gene3D" id="1.10.3470.10">
    <property type="entry name" value="ABC transporter involved in vitamin B12 uptake, BtuC"/>
    <property type="match status" value="1"/>
</dbReference>
<protein>
    <submittedName>
        <fullName evidence="9">Ferric enterobactin transport system permease protein FepG</fullName>
    </submittedName>
</protein>
<feature type="transmembrane region" description="Helical" evidence="8">
    <location>
        <begin position="292"/>
        <end position="314"/>
    </location>
</feature>
<evidence type="ECO:0000313" key="9">
    <source>
        <dbReference type="EMBL" id="KPU42452.1"/>
    </source>
</evidence>
<feature type="transmembrane region" description="Helical" evidence="8">
    <location>
        <begin position="139"/>
        <end position="158"/>
    </location>
</feature>
<evidence type="ECO:0000256" key="4">
    <source>
        <dbReference type="ARBA" id="ARBA00022475"/>
    </source>
</evidence>
<name>A0A0P8W1T2_9CLOT</name>
<dbReference type="PANTHER" id="PTHR30472:SF24">
    <property type="entry name" value="FERRIC ENTEROBACTIN TRANSPORT SYSTEM PERMEASE PROTEIN FEPG"/>
    <property type="match status" value="1"/>
</dbReference>
<evidence type="ECO:0000256" key="6">
    <source>
        <dbReference type="ARBA" id="ARBA00022989"/>
    </source>
</evidence>
<dbReference type="Proteomes" id="UP000050326">
    <property type="component" value="Unassembled WGS sequence"/>
</dbReference>
<evidence type="ECO:0000313" key="10">
    <source>
        <dbReference type="Proteomes" id="UP000050326"/>
    </source>
</evidence>
<comment type="caution">
    <text evidence="9">The sequence shown here is derived from an EMBL/GenBank/DDBJ whole genome shotgun (WGS) entry which is preliminary data.</text>
</comment>
<dbReference type="GO" id="GO:0005886">
    <property type="term" value="C:plasma membrane"/>
    <property type="evidence" value="ECO:0007669"/>
    <property type="project" value="UniProtKB-SubCell"/>
</dbReference>
<evidence type="ECO:0000256" key="7">
    <source>
        <dbReference type="ARBA" id="ARBA00023136"/>
    </source>
</evidence>
<dbReference type="GO" id="GO:0033214">
    <property type="term" value="P:siderophore-iron import into cell"/>
    <property type="evidence" value="ECO:0007669"/>
    <property type="project" value="TreeGrafter"/>
</dbReference>
<keyword evidence="10" id="KW-1185">Reference proteome</keyword>
<feature type="transmembrane region" description="Helical" evidence="8">
    <location>
        <begin position="326"/>
        <end position="345"/>
    </location>
</feature>
<dbReference type="InterPro" id="IPR037294">
    <property type="entry name" value="ABC_BtuC-like"/>
</dbReference>
<feature type="transmembrane region" description="Helical" evidence="8">
    <location>
        <begin position="211"/>
        <end position="232"/>
    </location>
</feature>